<comment type="caution">
    <text evidence="2">The sequence shown here is derived from an EMBL/GenBank/DDBJ whole genome shotgun (WGS) entry which is preliminary data.</text>
</comment>
<dbReference type="AlphaFoldDB" id="A0A9X5GTB4"/>
<dbReference type="OrthoDB" id="9815897at2"/>
<evidence type="ECO:0000313" key="2">
    <source>
        <dbReference type="EMBL" id="NBJ93625.1"/>
    </source>
</evidence>
<accession>A0A9X5GTB4</accession>
<feature type="transmembrane region" description="Helical" evidence="1">
    <location>
        <begin position="12"/>
        <end position="32"/>
    </location>
</feature>
<organism evidence="2 3">
    <name type="scientific">Parablautia muri</name>
    <dbReference type="NCBI Taxonomy" id="2320879"/>
    <lineage>
        <taxon>Bacteria</taxon>
        <taxon>Bacillati</taxon>
        <taxon>Bacillota</taxon>
        <taxon>Clostridia</taxon>
        <taxon>Lachnospirales</taxon>
        <taxon>Lachnospiraceae</taxon>
        <taxon>Parablautia</taxon>
    </lineage>
</organism>
<keyword evidence="1" id="KW-0472">Membrane</keyword>
<sequence>MKSKRRKELLNILPAVAAVIIVYALFTVLGIGCPVKFVTGISCMGCGMTRAWLAVLRLDFKSAFYYHPAFWLPPFVIIFLFLKNKINIKNYKIFMFTAAAIFVIIYFVRLIYSNGDIVVFQPENNILSKIVQKFIP</sequence>
<keyword evidence="3" id="KW-1185">Reference proteome</keyword>
<keyword evidence="1" id="KW-0812">Transmembrane</keyword>
<dbReference type="EMBL" id="QZDT01000022">
    <property type="protein sequence ID" value="NBJ93625.1"/>
    <property type="molecule type" value="Genomic_DNA"/>
</dbReference>
<reference evidence="2" key="1">
    <citation type="submission" date="2018-09" db="EMBL/GenBank/DDBJ databases">
        <title>Murine metabolic-syndrome-specific gut microbial biobank.</title>
        <authorList>
            <person name="Liu C."/>
        </authorList>
    </citation>
    <scope>NUCLEOTIDE SEQUENCE</scope>
    <source>
        <strain evidence="2">D42-62</strain>
    </source>
</reference>
<feature type="transmembrane region" description="Helical" evidence="1">
    <location>
        <begin position="94"/>
        <end position="112"/>
    </location>
</feature>
<name>A0A9X5GTB4_9FIRM</name>
<dbReference type="Proteomes" id="UP001154420">
    <property type="component" value="Unassembled WGS sequence"/>
</dbReference>
<gene>
    <name evidence="2" type="ORF">D5281_13745</name>
</gene>
<dbReference type="Pfam" id="PF10825">
    <property type="entry name" value="DUF2752"/>
    <property type="match status" value="1"/>
</dbReference>
<evidence type="ECO:0000313" key="3">
    <source>
        <dbReference type="Proteomes" id="UP001154420"/>
    </source>
</evidence>
<keyword evidence="1" id="KW-1133">Transmembrane helix</keyword>
<proteinExistence type="predicted"/>
<evidence type="ECO:0000256" key="1">
    <source>
        <dbReference type="SAM" id="Phobius"/>
    </source>
</evidence>
<dbReference type="RefSeq" id="WP_160560701.1">
    <property type="nucleotide sequence ID" value="NZ_QZDT01000022.1"/>
</dbReference>
<dbReference type="InterPro" id="IPR021215">
    <property type="entry name" value="DUF2752"/>
</dbReference>
<feature type="transmembrane region" description="Helical" evidence="1">
    <location>
        <begin position="63"/>
        <end position="82"/>
    </location>
</feature>
<dbReference type="PROSITE" id="PS51257">
    <property type="entry name" value="PROKAR_LIPOPROTEIN"/>
    <property type="match status" value="1"/>
</dbReference>
<protein>
    <submittedName>
        <fullName evidence="2">DUF2752 domain-containing protein</fullName>
    </submittedName>
</protein>